<dbReference type="Proteomes" id="UP000198211">
    <property type="component" value="Unassembled WGS sequence"/>
</dbReference>
<reference evidence="3" key="1">
    <citation type="submission" date="2017-03" db="EMBL/GenBank/DDBJ databases">
        <title>Phytopthora megakarya and P. palmivora, two closely related causual agents of cacao black pod achieved similar genome size and gene model numbers by different mechanisms.</title>
        <authorList>
            <person name="Ali S."/>
            <person name="Shao J."/>
            <person name="Larry D.J."/>
            <person name="Kronmiller B."/>
            <person name="Shen D."/>
            <person name="Strem M.D."/>
            <person name="Melnick R.L."/>
            <person name="Guiltinan M.J."/>
            <person name="Tyler B.M."/>
            <person name="Meinhardt L.W."/>
            <person name="Bailey B.A."/>
        </authorList>
    </citation>
    <scope>NUCLEOTIDE SEQUENCE [LARGE SCALE GENOMIC DNA]</scope>
    <source>
        <strain evidence="3">zdho120</strain>
    </source>
</reference>
<accession>A0A225ULP9</accession>
<feature type="region of interest" description="Disordered" evidence="1">
    <location>
        <begin position="74"/>
        <end position="120"/>
    </location>
</feature>
<organism evidence="2 3">
    <name type="scientific">Phytophthora megakarya</name>
    <dbReference type="NCBI Taxonomy" id="4795"/>
    <lineage>
        <taxon>Eukaryota</taxon>
        <taxon>Sar</taxon>
        <taxon>Stramenopiles</taxon>
        <taxon>Oomycota</taxon>
        <taxon>Peronosporomycetes</taxon>
        <taxon>Peronosporales</taxon>
        <taxon>Peronosporaceae</taxon>
        <taxon>Phytophthora</taxon>
    </lineage>
</organism>
<proteinExistence type="predicted"/>
<dbReference type="AlphaFoldDB" id="A0A225ULP9"/>
<keyword evidence="3" id="KW-1185">Reference proteome</keyword>
<comment type="caution">
    <text evidence="2">The sequence shown here is derived from an EMBL/GenBank/DDBJ whole genome shotgun (WGS) entry which is preliminary data.</text>
</comment>
<dbReference type="EMBL" id="NBNE01015291">
    <property type="protein sequence ID" value="OWY93878.1"/>
    <property type="molecule type" value="Genomic_DNA"/>
</dbReference>
<protein>
    <submittedName>
        <fullName evidence="2">Uncharacterized protein</fullName>
    </submittedName>
</protein>
<gene>
    <name evidence="2" type="ORF">PHMEG_00036561</name>
</gene>
<evidence type="ECO:0000313" key="3">
    <source>
        <dbReference type="Proteomes" id="UP000198211"/>
    </source>
</evidence>
<evidence type="ECO:0000313" key="2">
    <source>
        <dbReference type="EMBL" id="OWY93878.1"/>
    </source>
</evidence>
<dbReference type="OrthoDB" id="128557at2759"/>
<evidence type="ECO:0000256" key="1">
    <source>
        <dbReference type="SAM" id="MobiDB-lite"/>
    </source>
</evidence>
<name>A0A225ULP9_9STRA</name>
<sequence length="181" mass="20301">MVEPLLDHFSSLGSAEFYEELQAWKSTIEERLRVRESRKKQIKSRVLKAVMMTMNFTKDIEDVMDGISSGYAISSTQSAVSGPDERTAPPSEKEDEASTTRQDVINVPKPKRRVQSPPSAKITSARFAVHKYPTGLTVKLDDLITWAPNTLNVKHVLTTMEKYPVQLTDAYLRSRSLSANG</sequence>